<dbReference type="Proteomes" id="UP000265520">
    <property type="component" value="Unassembled WGS sequence"/>
</dbReference>
<feature type="non-terminal residue" evidence="1">
    <location>
        <position position="1"/>
    </location>
</feature>
<dbReference type="AlphaFoldDB" id="A0A392TLN6"/>
<comment type="caution">
    <text evidence="1">The sequence shown here is derived from an EMBL/GenBank/DDBJ whole genome shotgun (WGS) entry which is preliminary data.</text>
</comment>
<name>A0A392TLN6_9FABA</name>
<accession>A0A392TLN6</accession>
<sequence>SGFQFAIEQLKVVFPDLDEAKLGELDALNRIVDGKLVSFVPASDI</sequence>
<proteinExistence type="predicted"/>
<reference evidence="1 2" key="1">
    <citation type="journal article" date="2018" name="Front. Plant Sci.">
        <title>Red Clover (Trifolium pratense) and Zigzag Clover (T. medium) - A Picture of Genomic Similarities and Differences.</title>
        <authorList>
            <person name="Dluhosova J."/>
            <person name="Istvanek J."/>
            <person name="Nedelnik J."/>
            <person name="Repkova J."/>
        </authorList>
    </citation>
    <scope>NUCLEOTIDE SEQUENCE [LARGE SCALE GENOMIC DNA]</scope>
    <source>
        <strain evidence="2">cv. 10/8</strain>
        <tissue evidence="1">Leaf</tissue>
    </source>
</reference>
<evidence type="ECO:0000313" key="2">
    <source>
        <dbReference type="Proteomes" id="UP000265520"/>
    </source>
</evidence>
<protein>
    <submittedName>
        <fullName evidence="1">Uncharacterized protein</fullName>
    </submittedName>
</protein>
<keyword evidence="2" id="KW-1185">Reference proteome</keyword>
<dbReference type="EMBL" id="LXQA010601112">
    <property type="protein sequence ID" value="MCI61514.1"/>
    <property type="molecule type" value="Genomic_DNA"/>
</dbReference>
<organism evidence="1 2">
    <name type="scientific">Trifolium medium</name>
    <dbReference type="NCBI Taxonomy" id="97028"/>
    <lineage>
        <taxon>Eukaryota</taxon>
        <taxon>Viridiplantae</taxon>
        <taxon>Streptophyta</taxon>
        <taxon>Embryophyta</taxon>
        <taxon>Tracheophyta</taxon>
        <taxon>Spermatophyta</taxon>
        <taxon>Magnoliopsida</taxon>
        <taxon>eudicotyledons</taxon>
        <taxon>Gunneridae</taxon>
        <taxon>Pentapetalae</taxon>
        <taxon>rosids</taxon>
        <taxon>fabids</taxon>
        <taxon>Fabales</taxon>
        <taxon>Fabaceae</taxon>
        <taxon>Papilionoideae</taxon>
        <taxon>50 kb inversion clade</taxon>
        <taxon>NPAAA clade</taxon>
        <taxon>Hologalegina</taxon>
        <taxon>IRL clade</taxon>
        <taxon>Trifolieae</taxon>
        <taxon>Trifolium</taxon>
    </lineage>
</organism>
<evidence type="ECO:0000313" key="1">
    <source>
        <dbReference type="EMBL" id="MCI61514.1"/>
    </source>
</evidence>